<dbReference type="PANTHER" id="PTHR42966:SF1">
    <property type="entry name" value="SIALIC ACID SYNTHASE"/>
    <property type="match status" value="1"/>
</dbReference>
<dbReference type="InterPro" id="IPR051690">
    <property type="entry name" value="PseI-like"/>
</dbReference>
<feature type="non-terminal residue" evidence="2">
    <location>
        <position position="130"/>
    </location>
</feature>
<dbReference type="SUPFAM" id="SSF51569">
    <property type="entry name" value="Aldolase"/>
    <property type="match status" value="1"/>
</dbReference>
<dbReference type="GO" id="GO:0016051">
    <property type="term" value="P:carbohydrate biosynthetic process"/>
    <property type="evidence" value="ECO:0007669"/>
    <property type="project" value="InterPro"/>
</dbReference>
<dbReference type="EMBL" id="UINC01136232">
    <property type="protein sequence ID" value="SVD20879.1"/>
    <property type="molecule type" value="Genomic_DNA"/>
</dbReference>
<dbReference type="Pfam" id="PF03102">
    <property type="entry name" value="NeuB"/>
    <property type="match status" value="1"/>
</dbReference>
<accession>A0A382TFH6</accession>
<dbReference type="Gene3D" id="3.20.20.70">
    <property type="entry name" value="Aldolase class I"/>
    <property type="match status" value="1"/>
</dbReference>
<organism evidence="2">
    <name type="scientific">marine metagenome</name>
    <dbReference type="NCBI Taxonomy" id="408172"/>
    <lineage>
        <taxon>unclassified sequences</taxon>
        <taxon>metagenomes</taxon>
        <taxon>ecological metagenomes</taxon>
    </lineage>
</organism>
<dbReference type="InterPro" id="IPR013132">
    <property type="entry name" value="PseI/NeuA/B-like_N"/>
</dbReference>
<dbReference type="PANTHER" id="PTHR42966">
    <property type="entry name" value="N-ACETYLNEURAMINATE SYNTHASE"/>
    <property type="match status" value="1"/>
</dbReference>
<gene>
    <name evidence="2" type="ORF">METZ01_LOCUS373733</name>
</gene>
<sequence>MASVWDINALEWIDPYMKFYKIGSGDLTAYPILERIAKIGKPIIISTGLATIEEVRESVACVRSIDERYSQSDYLALLQCTSSYPLPESDVNLKVMKTFKDEFNVTVGYSDHTVDSYAAEVAVSMNASIL</sequence>
<dbReference type="GO" id="GO:0047444">
    <property type="term" value="F:N-acylneuraminate-9-phosphate synthase activity"/>
    <property type="evidence" value="ECO:0007669"/>
    <property type="project" value="TreeGrafter"/>
</dbReference>
<protein>
    <recommendedName>
        <fullName evidence="1">PseI/NeuA/B-like domain-containing protein</fullName>
    </recommendedName>
</protein>
<name>A0A382TFH6_9ZZZZ</name>
<feature type="domain" description="PseI/NeuA/B-like" evidence="1">
    <location>
        <begin position="1"/>
        <end position="129"/>
    </location>
</feature>
<dbReference type="AlphaFoldDB" id="A0A382TFH6"/>
<reference evidence="2" key="1">
    <citation type="submission" date="2018-05" db="EMBL/GenBank/DDBJ databases">
        <authorList>
            <person name="Lanie J.A."/>
            <person name="Ng W.-L."/>
            <person name="Kazmierczak K.M."/>
            <person name="Andrzejewski T.M."/>
            <person name="Davidsen T.M."/>
            <person name="Wayne K.J."/>
            <person name="Tettelin H."/>
            <person name="Glass J.I."/>
            <person name="Rusch D."/>
            <person name="Podicherti R."/>
            <person name="Tsui H.-C.T."/>
            <person name="Winkler M.E."/>
        </authorList>
    </citation>
    <scope>NUCLEOTIDE SEQUENCE</scope>
</reference>
<dbReference type="InterPro" id="IPR013785">
    <property type="entry name" value="Aldolase_TIM"/>
</dbReference>
<evidence type="ECO:0000259" key="1">
    <source>
        <dbReference type="Pfam" id="PF03102"/>
    </source>
</evidence>
<evidence type="ECO:0000313" key="2">
    <source>
        <dbReference type="EMBL" id="SVD20879.1"/>
    </source>
</evidence>
<proteinExistence type="predicted"/>